<evidence type="ECO:0008006" key="7">
    <source>
        <dbReference type="Google" id="ProtNLM"/>
    </source>
</evidence>
<feature type="transmembrane region" description="Helical" evidence="4">
    <location>
        <begin position="351"/>
        <end position="371"/>
    </location>
</feature>
<dbReference type="SUPFAM" id="SSF103473">
    <property type="entry name" value="MFS general substrate transporter"/>
    <property type="match status" value="1"/>
</dbReference>
<dbReference type="AlphaFoldDB" id="A0A0P7ART0"/>
<dbReference type="InterPro" id="IPR011701">
    <property type="entry name" value="MFS"/>
</dbReference>
<keyword evidence="4" id="KW-0812">Transmembrane</keyword>
<keyword evidence="4" id="KW-0472">Membrane</keyword>
<dbReference type="Proteomes" id="UP000050424">
    <property type="component" value="Unassembled WGS sequence"/>
</dbReference>
<sequence>MASSVSTSIRLEPYPRANSSGIFSQREGIRHTSISAQDVSGSDADPVLEASRVADSTVPDGGRGWVVVAACAVVAWWFVGTSYSWGIIQNALVTEGIASPSTLAFVGSLSAALISALAIVNARVIRWMGSQLTAMLGVTFLGLSAITSSFAVRNVTGLFFTSGVVLGLGLSLCFMTVSVTPAQYFNRRRGLANGIVFAGGGLGGAVTSYSLDALILKFGPAWTYRILGIATLVTGLPAAWFIRERIPIRTAGFIEWRLFKDPAFALIFAVGAIGTFPLFVPPFFIPLYSRSMALPSSTGAGLLAAFNFASAVGRIVCGHCCDIFGPLNTLMVSLLLTAVSMLTLWPASTTLAPLAVFVVVNGASNGGFFATMPTVVGNTFGSARVSVAMGMIVTGWVGGYLMVSQMATVKYQPRRWSDGTSLTFPSKGAPIAGYLLEAYGGADSGLHAYRPAMFYAGALALGATGLVAFIRFRKDHRLLAKV</sequence>
<organism evidence="5 6">
    <name type="scientific">Neonectria ditissima</name>
    <dbReference type="NCBI Taxonomy" id="78410"/>
    <lineage>
        <taxon>Eukaryota</taxon>
        <taxon>Fungi</taxon>
        <taxon>Dikarya</taxon>
        <taxon>Ascomycota</taxon>
        <taxon>Pezizomycotina</taxon>
        <taxon>Sordariomycetes</taxon>
        <taxon>Hypocreomycetidae</taxon>
        <taxon>Hypocreales</taxon>
        <taxon>Nectriaceae</taxon>
        <taxon>Neonectria</taxon>
    </lineage>
</organism>
<evidence type="ECO:0000313" key="6">
    <source>
        <dbReference type="Proteomes" id="UP000050424"/>
    </source>
</evidence>
<keyword evidence="3" id="KW-0325">Glycoprotein</keyword>
<dbReference type="Gene3D" id="1.20.1250.20">
    <property type="entry name" value="MFS general substrate transporter like domains"/>
    <property type="match status" value="2"/>
</dbReference>
<feature type="transmembrane region" description="Helical" evidence="4">
    <location>
        <begin position="191"/>
        <end position="210"/>
    </location>
</feature>
<evidence type="ECO:0000313" key="5">
    <source>
        <dbReference type="EMBL" id="KPM40485.1"/>
    </source>
</evidence>
<dbReference type="InterPro" id="IPR036259">
    <property type="entry name" value="MFS_trans_sf"/>
</dbReference>
<comment type="caution">
    <text evidence="5">The sequence shown here is derived from an EMBL/GenBank/DDBJ whole genome shotgun (WGS) entry which is preliminary data.</text>
</comment>
<accession>A0A0P7ART0</accession>
<feature type="transmembrane region" description="Helical" evidence="4">
    <location>
        <begin position="383"/>
        <end position="403"/>
    </location>
</feature>
<feature type="transmembrane region" description="Helical" evidence="4">
    <location>
        <begin position="222"/>
        <end position="242"/>
    </location>
</feature>
<dbReference type="PANTHER" id="PTHR11360">
    <property type="entry name" value="MONOCARBOXYLATE TRANSPORTER"/>
    <property type="match status" value="1"/>
</dbReference>
<dbReference type="GO" id="GO:0022857">
    <property type="term" value="F:transmembrane transporter activity"/>
    <property type="evidence" value="ECO:0007669"/>
    <property type="project" value="InterPro"/>
</dbReference>
<name>A0A0P7ART0_9HYPO</name>
<evidence type="ECO:0000256" key="2">
    <source>
        <dbReference type="ARBA" id="ARBA00006727"/>
    </source>
</evidence>
<feature type="transmembrane region" description="Helical" evidence="4">
    <location>
        <begin position="65"/>
        <end position="85"/>
    </location>
</feature>
<evidence type="ECO:0000256" key="4">
    <source>
        <dbReference type="SAM" id="Phobius"/>
    </source>
</evidence>
<keyword evidence="6" id="KW-1185">Reference proteome</keyword>
<protein>
    <recommendedName>
        <fullName evidence="7">Major facilitator superfamily (MFS) profile domain-containing protein</fullName>
    </recommendedName>
</protein>
<comment type="similarity">
    <text evidence="2">Belongs to the major facilitator superfamily. Monocarboxylate porter (TC 2.A.1.13) family.</text>
</comment>
<evidence type="ECO:0000256" key="1">
    <source>
        <dbReference type="ARBA" id="ARBA00004141"/>
    </source>
</evidence>
<dbReference type="GO" id="GO:0016020">
    <property type="term" value="C:membrane"/>
    <property type="evidence" value="ECO:0007669"/>
    <property type="project" value="UniProtKB-SubCell"/>
</dbReference>
<feature type="transmembrane region" description="Helical" evidence="4">
    <location>
        <begin position="158"/>
        <end position="179"/>
    </location>
</feature>
<feature type="transmembrane region" description="Helical" evidence="4">
    <location>
        <begin position="452"/>
        <end position="472"/>
    </location>
</feature>
<dbReference type="PANTHER" id="PTHR11360:SF305">
    <property type="entry name" value="MAJOR FACILITATOR SUPERFAMILY (MFS) PROFILE DOMAIN-CONTAINING PROTEIN"/>
    <property type="match status" value="1"/>
</dbReference>
<dbReference type="OrthoDB" id="6499973at2759"/>
<feature type="transmembrane region" description="Helical" evidence="4">
    <location>
        <begin position="297"/>
        <end position="316"/>
    </location>
</feature>
<feature type="transmembrane region" description="Helical" evidence="4">
    <location>
        <begin position="263"/>
        <end position="285"/>
    </location>
</feature>
<feature type="transmembrane region" description="Helical" evidence="4">
    <location>
        <begin position="97"/>
        <end position="120"/>
    </location>
</feature>
<feature type="transmembrane region" description="Helical" evidence="4">
    <location>
        <begin position="132"/>
        <end position="152"/>
    </location>
</feature>
<evidence type="ECO:0000256" key="3">
    <source>
        <dbReference type="ARBA" id="ARBA00023180"/>
    </source>
</evidence>
<dbReference type="InterPro" id="IPR050327">
    <property type="entry name" value="Proton-linked_MCT"/>
</dbReference>
<proteinExistence type="inferred from homology"/>
<reference evidence="5 6" key="1">
    <citation type="submission" date="2015-09" db="EMBL/GenBank/DDBJ databases">
        <title>Draft genome of a European isolate of the apple canker pathogen Neonectria ditissima.</title>
        <authorList>
            <person name="Gomez-Cortecero A."/>
            <person name="Harrison R.J."/>
            <person name="Armitage A.D."/>
        </authorList>
    </citation>
    <scope>NUCLEOTIDE SEQUENCE [LARGE SCALE GENOMIC DNA]</scope>
    <source>
        <strain evidence="5 6">R09/05</strain>
    </source>
</reference>
<keyword evidence="4" id="KW-1133">Transmembrane helix</keyword>
<dbReference type="Pfam" id="PF07690">
    <property type="entry name" value="MFS_1"/>
    <property type="match status" value="1"/>
</dbReference>
<comment type="subcellular location">
    <subcellularLocation>
        <location evidence="1">Membrane</location>
        <topology evidence="1">Multi-pass membrane protein</topology>
    </subcellularLocation>
</comment>
<gene>
    <name evidence="5" type="ORF">AK830_g6054</name>
</gene>
<feature type="transmembrane region" description="Helical" evidence="4">
    <location>
        <begin position="323"/>
        <end position="345"/>
    </location>
</feature>
<dbReference type="EMBL" id="LKCW01000082">
    <property type="protein sequence ID" value="KPM40485.1"/>
    <property type="molecule type" value="Genomic_DNA"/>
</dbReference>